<dbReference type="InterPro" id="IPR001789">
    <property type="entry name" value="Sig_transdc_resp-reg_receiver"/>
</dbReference>
<evidence type="ECO:0000259" key="3">
    <source>
        <dbReference type="PROSITE" id="PS50110"/>
    </source>
</evidence>
<reference evidence="4" key="2">
    <citation type="journal article" date="2021" name="Microbiome">
        <title>Successional dynamics and alternative stable states in a saline activated sludge microbial community over 9 years.</title>
        <authorList>
            <person name="Wang Y."/>
            <person name="Ye J."/>
            <person name="Ju F."/>
            <person name="Liu L."/>
            <person name="Boyd J.A."/>
            <person name="Deng Y."/>
            <person name="Parks D.H."/>
            <person name="Jiang X."/>
            <person name="Yin X."/>
            <person name="Woodcroft B.J."/>
            <person name="Tyson G.W."/>
            <person name="Hugenholtz P."/>
            <person name="Polz M.F."/>
            <person name="Zhang T."/>
        </authorList>
    </citation>
    <scope>NUCLEOTIDE SEQUENCE</scope>
    <source>
        <strain evidence="4">HKST-UBA09</strain>
    </source>
</reference>
<keyword evidence="1 2" id="KW-0597">Phosphoprotein</keyword>
<evidence type="ECO:0000256" key="1">
    <source>
        <dbReference type="ARBA" id="ARBA00022553"/>
    </source>
</evidence>
<dbReference type="PANTHER" id="PTHR44591:SF3">
    <property type="entry name" value="RESPONSE REGULATORY DOMAIN-CONTAINING PROTEIN"/>
    <property type="match status" value="1"/>
</dbReference>
<reference evidence="4" key="1">
    <citation type="submission" date="2020-04" db="EMBL/GenBank/DDBJ databases">
        <authorList>
            <person name="Zhang T."/>
        </authorList>
    </citation>
    <scope>NUCLEOTIDE SEQUENCE</scope>
    <source>
        <strain evidence="4">HKST-UBA09</strain>
    </source>
</reference>
<comment type="caution">
    <text evidence="4">The sequence shown here is derived from an EMBL/GenBank/DDBJ whole genome shotgun (WGS) entry which is preliminary data.</text>
</comment>
<dbReference type="Gene3D" id="3.40.50.2300">
    <property type="match status" value="1"/>
</dbReference>
<name>A0A955LAY8_9BACT</name>
<sequence>MESKKSVLIIEDERMISDAIKEKLSEDAHINIITARDGRDGLDKVIAEKPDLVLLDLIMPVMNGV</sequence>
<dbReference type="GO" id="GO:0000160">
    <property type="term" value="P:phosphorelay signal transduction system"/>
    <property type="evidence" value="ECO:0007669"/>
    <property type="project" value="InterPro"/>
</dbReference>
<evidence type="ECO:0000313" key="5">
    <source>
        <dbReference type="Proteomes" id="UP000714915"/>
    </source>
</evidence>
<evidence type="ECO:0000256" key="2">
    <source>
        <dbReference type="PROSITE-ProRule" id="PRU00169"/>
    </source>
</evidence>
<dbReference type="PANTHER" id="PTHR44591">
    <property type="entry name" value="STRESS RESPONSE REGULATOR PROTEIN 1"/>
    <property type="match status" value="1"/>
</dbReference>
<dbReference type="PROSITE" id="PS50110">
    <property type="entry name" value="RESPONSE_REGULATORY"/>
    <property type="match status" value="1"/>
</dbReference>
<evidence type="ECO:0000313" key="4">
    <source>
        <dbReference type="EMBL" id="MCA9386804.1"/>
    </source>
</evidence>
<dbReference type="Proteomes" id="UP000714915">
    <property type="component" value="Unassembled WGS sequence"/>
</dbReference>
<dbReference type="AlphaFoldDB" id="A0A955LAY8"/>
<dbReference type="SUPFAM" id="SSF52172">
    <property type="entry name" value="CheY-like"/>
    <property type="match status" value="1"/>
</dbReference>
<gene>
    <name evidence="4" type="ORF">KC669_02095</name>
</gene>
<protein>
    <submittedName>
        <fullName evidence="4">Response regulator</fullName>
    </submittedName>
</protein>
<dbReference type="Pfam" id="PF00072">
    <property type="entry name" value="Response_reg"/>
    <property type="match status" value="1"/>
</dbReference>
<organism evidence="4 5">
    <name type="scientific">Candidatus Dojkabacteria bacterium</name>
    <dbReference type="NCBI Taxonomy" id="2099670"/>
    <lineage>
        <taxon>Bacteria</taxon>
        <taxon>Candidatus Dojkabacteria</taxon>
    </lineage>
</organism>
<accession>A0A955LAY8</accession>
<feature type="non-terminal residue" evidence="4">
    <location>
        <position position="65"/>
    </location>
</feature>
<feature type="modified residue" description="4-aspartylphosphate" evidence="2">
    <location>
        <position position="56"/>
    </location>
</feature>
<proteinExistence type="predicted"/>
<dbReference type="InterPro" id="IPR011006">
    <property type="entry name" value="CheY-like_superfamily"/>
</dbReference>
<feature type="domain" description="Response regulatory" evidence="3">
    <location>
        <begin position="6"/>
        <end position="65"/>
    </location>
</feature>
<dbReference type="EMBL" id="JAGQLF010000017">
    <property type="protein sequence ID" value="MCA9386804.1"/>
    <property type="molecule type" value="Genomic_DNA"/>
</dbReference>
<dbReference type="InterPro" id="IPR050595">
    <property type="entry name" value="Bact_response_regulator"/>
</dbReference>